<dbReference type="Gramene" id="AET6Gv20724400.1">
    <property type="protein sequence ID" value="AET6Gv20724400.1"/>
    <property type="gene ID" value="AET6Gv20724400"/>
</dbReference>
<proteinExistence type="predicted"/>
<dbReference type="EnsemblPlants" id="AET6Gv20724400.1">
    <property type="protein sequence ID" value="AET6Gv20724400.1"/>
    <property type="gene ID" value="AET6Gv20724400"/>
</dbReference>
<sequence>QFPLPRAPHRPRALPLPTPPCAFPGATHRRPPGHVRPRMKYNRTEPPTRGPENNFTHPTRIAPPPHAPHSPTRHLLPSPAAGHSRDPRSTIPPAGTLHSPAVSPRSPLTASTRRQPCFAAWRGGPSPAGVSFPDLAIIRKVIRLRG</sequence>
<feature type="region of interest" description="Disordered" evidence="1">
    <location>
        <begin position="1"/>
        <end position="112"/>
    </location>
</feature>
<reference evidence="2" key="4">
    <citation type="submission" date="2019-03" db="UniProtKB">
        <authorList>
            <consortium name="EnsemblPlants"/>
        </authorList>
    </citation>
    <scope>IDENTIFICATION</scope>
</reference>
<evidence type="ECO:0000313" key="2">
    <source>
        <dbReference type="EnsemblPlants" id="AET6Gv20724400.1"/>
    </source>
</evidence>
<reference evidence="3" key="2">
    <citation type="journal article" date="2017" name="Nat. Plants">
        <title>The Aegilops tauschii genome reveals multiple impacts of transposons.</title>
        <authorList>
            <person name="Zhao G."/>
            <person name="Zou C."/>
            <person name="Li K."/>
            <person name="Wang K."/>
            <person name="Li T."/>
            <person name="Gao L."/>
            <person name="Zhang X."/>
            <person name="Wang H."/>
            <person name="Yang Z."/>
            <person name="Liu X."/>
            <person name="Jiang W."/>
            <person name="Mao L."/>
            <person name="Kong X."/>
            <person name="Jiao Y."/>
            <person name="Jia J."/>
        </authorList>
    </citation>
    <scope>NUCLEOTIDE SEQUENCE [LARGE SCALE GENOMIC DNA]</scope>
    <source>
        <strain evidence="3">cv. AL8/78</strain>
    </source>
</reference>
<organism evidence="2 3">
    <name type="scientific">Aegilops tauschii subsp. strangulata</name>
    <name type="common">Goatgrass</name>
    <dbReference type="NCBI Taxonomy" id="200361"/>
    <lineage>
        <taxon>Eukaryota</taxon>
        <taxon>Viridiplantae</taxon>
        <taxon>Streptophyta</taxon>
        <taxon>Embryophyta</taxon>
        <taxon>Tracheophyta</taxon>
        <taxon>Spermatophyta</taxon>
        <taxon>Magnoliopsida</taxon>
        <taxon>Liliopsida</taxon>
        <taxon>Poales</taxon>
        <taxon>Poaceae</taxon>
        <taxon>BOP clade</taxon>
        <taxon>Pooideae</taxon>
        <taxon>Triticodae</taxon>
        <taxon>Triticeae</taxon>
        <taxon>Triticinae</taxon>
        <taxon>Aegilops</taxon>
    </lineage>
</organism>
<dbReference type="AlphaFoldDB" id="A0A453PGH0"/>
<dbReference type="Proteomes" id="UP000015105">
    <property type="component" value="Chromosome 6D"/>
</dbReference>
<keyword evidence="3" id="KW-1185">Reference proteome</keyword>
<accession>A0A453PGH0</accession>
<name>A0A453PGH0_AEGTS</name>
<feature type="compositionally biased region" description="Basic residues" evidence="1">
    <location>
        <begin position="27"/>
        <end position="41"/>
    </location>
</feature>
<reference evidence="3" key="1">
    <citation type="journal article" date="2014" name="Science">
        <title>Ancient hybridizations among the ancestral genomes of bread wheat.</title>
        <authorList>
            <consortium name="International Wheat Genome Sequencing Consortium,"/>
            <person name="Marcussen T."/>
            <person name="Sandve S.R."/>
            <person name="Heier L."/>
            <person name="Spannagl M."/>
            <person name="Pfeifer M."/>
            <person name="Jakobsen K.S."/>
            <person name="Wulff B.B."/>
            <person name="Steuernagel B."/>
            <person name="Mayer K.F."/>
            <person name="Olsen O.A."/>
        </authorList>
    </citation>
    <scope>NUCLEOTIDE SEQUENCE [LARGE SCALE GENOMIC DNA]</scope>
    <source>
        <strain evidence="3">cv. AL8/78</strain>
    </source>
</reference>
<evidence type="ECO:0000313" key="3">
    <source>
        <dbReference type="Proteomes" id="UP000015105"/>
    </source>
</evidence>
<protein>
    <submittedName>
        <fullName evidence="2">Uncharacterized protein</fullName>
    </submittedName>
</protein>
<evidence type="ECO:0000256" key="1">
    <source>
        <dbReference type="SAM" id="MobiDB-lite"/>
    </source>
</evidence>
<reference evidence="2" key="3">
    <citation type="journal article" date="2017" name="Nature">
        <title>Genome sequence of the progenitor of the wheat D genome Aegilops tauschii.</title>
        <authorList>
            <person name="Luo M.C."/>
            <person name="Gu Y.Q."/>
            <person name="Puiu D."/>
            <person name="Wang H."/>
            <person name="Twardziok S.O."/>
            <person name="Deal K.R."/>
            <person name="Huo N."/>
            <person name="Zhu T."/>
            <person name="Wang L."/>
            <person name="Wang Y."/>
            <person name="McGuire P.E."/>
            <person name="Liu S."/>
            <person name="Long H."/>
            <person name="Ramasamy R.K."/>
            <person name="Rodriguez J.C."/>
            <person name="Van S.L."/>
            <person name="Yuan L."/>
            <person name="Wang Z."/>
            <person name="Xia Z."/>
            <person name="Xiao L."/>
            <person name="Anderson O.D."/>
            <person name="Ouyang S."/>
            <person name="Liang Y."/>
            <person name="Zimin A.V."/>
            <person name="Pertea G."/>
            <person name="Qi P."/>
            <person name="Bennetzen J.L."/>
            <person name="Dai X."/>
            <person name="Dawson M.W."/>
            <person name="Muller H.G."/>
            <person name="Kugler K."/>
            <person name="Rivarola-Duarte L."/>
            <person name="Spannagl M."/>
            <person name="Mayer K.F.X."/>
            <person name="Lu F.H."/>
            <person name="Bevan M.W."/>
            <person name="Leroy P."/>
            <person name="Li P."/>
            <person name="You F.M."/>
            <person name="Sun Q."/>
            <person name="Liu Z."/>
            <person name="Lyons E."/>
            <person name="Wicker T."/>
            <person name="Salzberg S.L."/>
            <person name="Devos K.M."/>
            <person name="Dvorak J."/>
        </authorList>
    </citation>
    <scope>NUCLEOTIDE SEQUENCE [LARGE SCALE GENOMIC DNA]</scope>
    <source>
        <strain evidence="2">cv. AL8/78</strain>
    </source>
</reference>
<reference evidence="2" key="5">
    <citation type="journal article" date="2021" name="G3 (Bethesda)">
        <title>Aegilops tauschii genome assembly Aet v5.0 features greater sequence contiguity and improved annotation.</title>
        <authorList>
            <person name="Wang L."/>
            <person name="Zhu T."/>
            <person name="Rodriguez J.C."/>
            <person name="Deal K.R."/>
            <person name="Dubcovsky J."/>
            <person name="McGuire P.E."/>
            <person name="Lux T."/>
            <person name="Spannagl M."/>
            <person name="Mayer K.F.X."/>
            <person name="Baldrich P."/>
            <person name="Meyers B.C."/>
            <person name="Huo N."/>
            <person name="Gu Y.Q."/>
            <person name="Zhou H."/>
            <person name="Devos K.M."/>
            <person name="Bennetzen J.L."/>
            <person name="Unver T."/>
            <person name="Budak H."/>
            <person name="Gulick P.J."/>
            <person name="Galiba G."/>
            <person name="Kalapos B."/>
            <person name="Nelson D.R."/>
            <person name="Li P."/>
            <person name="You F.M."/>
            <person name="Luo M.C."/>
            <person name="Dvorak J."/>
        </authorList>
    </citation>
    <scope>NUCLEOTIDE SEQUENCE [LARGE SCALE GENOMIC DNA]</scope>
    <source>
        <strain evidence="2">cv. AL8/78</strain>
    </source>
</reference>